<evidence type="ECO:0000256" key="6">
    <source>
        <dbReference type="ARBA" id="ARBA00023175"/>
    </source>
</evidence>
<protein>
    <recommendedName>
        <fullName evidence="9">Kinesin-like protein</fullName>
    </recommendedName>
</protein>
<dbReference type="GO" id="GO:0005524">
    <property type="term" value="F:ATP binding"/>
    <property type="evidence" value="ECO:0007669"/>
    <property type="project" value="UniProtKB-KW"/>
</dbReference>
<evidence type="ECO:0000256" key="10">
    <source>
        <dbReference type="SAM" id="Coils"/>
    </source>
</evidence>
<evidence type="ECO:0000256" key="4">
    <source>
        <dbReference type="ARBA" id="ARBA00022741"/>
    </source>
</evidence>
<keyword evidence="13" id="KW-1185">Reference proteome</keyword>
<dbReference type="PANTHER" id="PTHR47970">
    <property type="entry name" value="KINESIN-LIKE PROTEIN KIF11"/>
    <property type="match status" value="1"/>
</dbReference>
<evidence type="ECO:0000256" key="8">
    <source>
        <dbReference type="PROSITE-ProRule" id="PRU00283"/>
    </source>
</evidence>
<keyword evidence="5 9" id="KW-0067">ATP-binding</keyword>
<dbReference type="SMART" id="SM00129">
    <property type="entry name" value="KISc"/>
    <property type="match status" value="1"/>
</dbReference>
<dbReference type="InterPro" id="IPR036961">
    <property type="entry name" value="Kinesin_motor_dom_sf"/>
</dbReference>
<name>A0A9N8Z2D4_9GLOM</name>
<comment type="similarity">
    <text evidence="8 9">Belongs to the TRAFAC class myosin-kinesin ATPase superfamily. Kinesin family.</text>
</comment>
<evidence type="ECO:0000256" key="5">
    <source>
        <dbReference type="ARBA" id="ARBA00022840"/>
    </source>
</evidence>
<dbReference type="PROSITE" id="PS00411">
    <property type="entry name" value="KINESIN_MOTOR_1"/>
    <property type="match status" value="1"/>
</dbReference>
<dbReference type="InterPro" id="IPR019821">
    <property type="entry name" value="Kinesin_motor_CS"/>
</dbReference>
<evidence type="ECO:0000256" key="9">
    <source>
        <dbReference type="RuleBase" id="RU000394"/>
    </source>
</evidence>
<dbReference type="GO" id="GO:0005634">
    <property type="term" value="C:nucleus"/>
    <property type="evidence" value="ECO:0007669"/>
    <property type="project" value="TreeGrafter"/>
</dbReference>
<feature type="coiled-coil region" evidence="10">
    <location>
        <begin position="406"/>
        <end position="440"/>
    </location>
</feature>
<dbReference type="SUPFAM" id="SSF52540">
    <property type="entry name" value="P-loop containing nucleoside triphosphate hydrolases"/>
    <property type="match status" value="1"/>
</dbReference>
<evidence type="ECO:0000256" key="3">
    <source>
        <dbReference type="ARBA" id="ARBA00022701"/>
    </source>
</evidence>
<dbReference type="PRINTS" id="PR00380">
    <property type="entry name" value="KINESINHEAVY"/>
</dbReference>
<dbReference type="OrthoDB" id="3176171at2759"/>
<evidence type="ECO:0000256" key="7">
    <source>
        <dbReference type="ARBA" id="ARBA00023212"/>
    </source>
</evidence>
<keyword evidence="10" id="KW-0175">Coiled coil</keyword>
<sequence>MEGDLGDMDGEAAEHAGIIPRVLNNLFNILERDKAEYSVRVSFVELYNEELKDLLSPTDDTRKLKIFEDAAKKGVVLQGVEEVLVKNWSDGIRALRQGSHKRQVAATKCNENSRETTGNGEDLLKVGKLNLVDLAGSENIGRSGAENKRAREAGVINQGLLTLGRVINALVEHSPHVPYRDSKLTRLLQDSLGGRTKTCIIATISPAKVNLDESFSTLDYANRAKNIRNKPAVNQLLTKKALIKDYEDEIARLKSNLQAAWDKSGIFLSKDNYLSLVNDNQSLKNRIEELQIKVQTQEEMREKDHRVIEAYKTSQRSMALDFEAKTGEFKAVQASFSQSAQVLMNTFMEEKAKELADGQKYVEDNLNKFVELTQALLEGAVEMSDSAKQSFAEITRQFIEFRTTISSKYHDQLAASEKLIQNLREELKRHFDKISAVHKQTDTDISVIVETAEIHVDAINTSITSIKNSANNHAQEVIKRREEEVTRLEEVTKEKRLMMESIQEEIISRMKALITDLTRRATETDRETCTNMQKIIKQDLDDILSLHIHFGKFNQSNEERFGELIQSNVRYHEKLLQQVASTNDNFTELESQADKLFPKIDSVDSNVKHYVEAFDVTATNAMCTMDSAVLDGESKLSETSGSHRQTIGNIGSSVKENCIHIKTRLEKIGDDLKNNSHNAIKMVQENDCRTDSFSNEAAALVENMRVDMERLTAGKFEVNNDDTISDMTDMTVENRPESLASVLTEVNGDCRKRTRSQMPVRKKRHKIV</sequence>
<proteinExistence type="inferred from homology"/>
<dbReference type="Proteomes" id="UP000789739">
    <property type="component" value="Unassembled WGS sequence"/>
</dbReference>
<dbReference type="InterPro" id="IPR027417">
    <property type="entry name" value="P-loop_NTPase"/>
</dbReference>
<dbReference type="InterPro" id="IPR047149">
    <property type="entry name" value="KIF11-like"/>
</dbReference>
<dbReference type="Pfam" id="PF00225">
    <property type="entry name" value="Kinesin"/>
    <property type="match status" value="1"/>
</dbReference>
<evidence type="ECO:0000313" key="12">
    <source>
        <dbReference type="EMBL" id="CAG8467065.1"/>
    </source>
</evidence>
<dbReference type="Gene3D" id="3.40.850.10">
    <property type="entry name" value="Kinesin motor domain"/>
    <property type="match status" value="1"/>
</dbReference>
<comment type="caution">
    <text evidence="12">The sequence shown here is derived from an EMBL/GenBank/DDBJ whole genome shotgun (WGS) entry which is preliminary data.</text>
</comment>
<keyword evidence="4 9" id="KW-0547">Nucleotide-binding</keyword>
<feature type="domain" description="Kinesin motor" evidence="11">
    <location>
        <begin position="1"/>
        <end position="227"/>
    </location>
</feature>
<keyword evidence="7" id="KW-0206">Cytoskeleton</keyword>
<dbReference type="GO" id="GO:0005876">
    <property type="term" value="C:spindle microtubule"/>
    <property type="evidence" value="ECO:0007669"/>
    <property type="project" value="TreeGrafter"/>
</dbReference>
<dbReference type="GO" id="GO:0072686">
    <property type="term" value="C:mitotic spindle"/>
    <property type="evidence" value="ECO:0007669"/>
    <property type="project" value="TreeGrafter"/>
</dbReference>
<feature type="coiled-coil region" evidence="10">
    <location>
        <begin position="236"/>
        <end position="300"/>
    </location>
</feature>
<evidence type="ECO:0000259" key="11">
    <source>
        <dbReference type="PROSITE" id="PS50067"/>
    </source>
</evidence>
<dbReference type="PROSITE" id="PS50067">
    <property type="entry name" value="KINESIN_MOTOR_2"/>
    <property type="match status" value="1"/>
</dbReference>
<dbReference type="GO" id="GO:0007018">
    <property type="term" value="P:microtubule-based movement"/>
    <property type="evidence" value="ECO:0007669"/>
    <property type="project" value="InterPro"/>
</dbReference>
<keyword evidence="6 9" id="KW-0505">Motor protein</keyword>
<organism evidence="12 13">
    <name type="scientific">Paraglomus brasilianum</name>
    <dbReference type="NCBI Taxonomy" id="144538"/>
    <lineage>
        <taxon>Eukaryota</taxon>
        <taxon>Fungi</taxon>
        <taxon>Fungi incertae sedis</taxon>
        <taxon>Mucoromycota</taxon>
        <taxon>Glomeromycotina</taxon>
        <taxon>Glomeromycetes</taxon>
        <taxon>Paraglomerales</taxon>
        <taxon>Paraglomeraceae</taxon>
        <taxon>Paraglomus</taxon>
    </lineage>
</organism>
<dbReference type="GO" id="GO:0008574">
    <property type="term" value="F:plus-end-directed microtubule motor activity"/>
    <property type="evidence" value="ECO:0007669"/>
    <property type="project" value="TreeGrafter"/>
</dbReference>
<evidence type="ECO:0000256" key="1">
    <source>
        <dbReference type="ARBA" id="ARBA00004245"/>
    </source>
</evidence>
<keyword evidence="2" id="KW-0963">Cytoplasm</keyword>
<dbReference type="AlphaFoldDB" id="A0A9N8Z2D4"/>
<gene>
    <name evidence="12" type="ORF">PBRASI_LOCUS885</name>
</gene>
<accession>A0A9N8Z2D4</accession>
<keyword evidence="3 9" id="KW-0493">Microtubule</keyword>
<dbReference type="GO" id="GO:0008017">
    <property type="term" value="F:microtubule binding"/>
    <property type="evidence" value="ECO:0007669"/>
    <property type="project" value="InterPro"/>
</dbReference>
<dbReference type="GO" id="GO:0000073">
    <property type="term" value="P:initial mitotic spindle pole body separation"/>
    <property type="evidence" value="ECO:0007669"/>
    <property type="project" value="TreeGrafter"/>
</dbReference>
<dbReference type="EMBL" id="CAJVPI010000050">
    <property type="protein sequence ID" value="CAG8467065.1"/>
    <property type="molecule type" value="Genomic_DNA"/>
</dbReference>
<evidence type="ECO:0000313" key="13">
    <source>
        <dbReference type="Proteomes" id="UP000789739"/>
    </source>
</evidence>
<comment type="subcellular location">
    <subcellularLocation>
        <location evidence="1">Cytoplasm</location>
        <location evidence="1">Cytoskeleton</location>
    </subcellularLocation>
</comment>
<evidence type="ECO:0000256" key="2">
    <source>
        <dbReference type="ARBA" id="ARBA00022490"/>
    </source>
</evidence>
<comment type="caution">
    <text evidence="8">Lacks conserved residue(s) required for the propagation of feature annotation.</text>
</comment>
<reference evidence="12" key="1">
    <citation type="submission" date="2021-06" db="EMBL/GenBank/DDBJ databases">
        <authorList>
            <person name="Kallberg Y."/>
            <person name="Tangrot J."/>
            <person name="Rosling A."/>
        </authorList>
    </citation>
    <scope>NUCLEOTIDE SEQUENCE</scope>
    <source>
        <strain evidence="12">BR232B</strain>
    </source>
</reference>
<dbReference type="PANTHER" id="PTHR47970:SF12">
    <property type="entry name" value="KINESIN FAMILY MEMBER 11"/>
    <property type="match status" value="1"/>
</dbReference>
<dbReference type="InterPro" id="IPR001752">
    <property type="entry name" value="Kinesin_motor_dom"/>
</dbReference>